<evidence type="ECO:0000313" key="1">
    <source>
        <dbReference type="EMBL" id="ESK56631.1"/>
    </source>
</evidence>
<comment type="caution">
    <text evidence="1">The sequence shown here is derived from an EMBL/GenBank/DDBJ whole genome shotgun (WGS) entry which is preliminary data.</text>
</comment>
<dbReference type="STRING" id="202955.GCA_000759995_03242"/>
<dbReference type="RefSeq" id="WP_018677284.1">
    <property type="nucleotide sequence ID" value="NZ_AYEV01000007.1"/>
</dbReference>
<name>V2V6Y0_9GAMM</name>
<evidence type="ECO:0000313" key="2">
    <source>
        <dbReference type="Proteomes" id="UP000017404"/>
    </source>
</evidence>
<dbReference type="EMBL" id="AYEV01000007">
    <property type="protein sequence ID" value="ESK56631.1"/>
    <property type="molecule type" value="Genomic_DNA"/>
</dbReference>
<organism evidence="1 2">
    <name type="scientific">Acinetobacter tjernbergiae DSM 14971 = CIP 107465</name>
    <dbReference type="NCBI Taxonomy" id="1120928"/>
    <lineage>
        <taxon>Bacteria</taxon>
        <taxon>Pseudomonadati</taxon>
        <taxon>Pseudomonadota</taxon>
        <taxon>Gammaproteobacteria</taxon>
        <taxon>Moraxellales</taxon>
        <taxon>Moraxellaceae</taxon>
        <taxon>Acinetobacter</taxon>
    </lineage>
</organism>
<sequence>MKKILTISEYIALFKKTWNPWNLIKAFYLIVSQRRLFEAAYGVYCHIRIPPSDINHKIDLKSFFYLNDNLKDKIFCIKANLSREELICLFGADYAVDDLPCDFYRARIESIVLYEDFLIIGEYGNPGKRIAIVSKTSCLINKYYDADDSVKHIHVICSATEEGLILVSTGDTAKYLDLWDLDFCNLKFVKRIKNLLAGYTAIIKIDQHYFFGTDFSSRPNYLAVFCGKSIKKYAFPSKSYKMYVVRFLNYNNHYILCLNKEMQCFGGRYALSIFDVIDNEFIFCDYVEYDEPKIIDEVLHRTIIEQRSRFIF</sequence>
<protein>
    <submittedName>
        <fullName evidence="1">Uncharacterized protein</fullName>
    </submittedName>
</protein>
<reference evidence="1 2" key="1">
    <citation type="submission" date="2013-10" db="EMBL/GenBank/DDBJ databases">
        <title>The Genome Sequence of Acinetobacter tjernbergiae CIP107465.</title>
        <authorList>
            <consortium name="The Broad Institute Genomics Platform"/>
            <consortium name="The Broad Institute Genome Sequencing Center for Infectious Disease"/>
            <person name="Cerqueira G."/>
            <person name="Feldgarden M."/>
            <person name="Courvalin P."/>
            <person name="Grillot-Courvalin C."/>
            <person name="Clermont D."/>
            <person name="Rocha E."/>
            <person name="Yoon E.-J."/>
            <person name="Nemec A."/>
            <person name="Young S.K."/>
            <person name="Zeng Q."/>
            <person name="Gargeya S."/>
            <person name="Fitzgerald M."/>
            <person name="Abouelleil A."/>
            <person name="Alvarado L."/>
            <person name="Berlin A.M."/>
            <person name="Chapman S.B."/>
            <person name="Gainer-Dewar J."/>
            <person name="Goldberg J."/>
            <person name="Gnerre S."/>
            <person name="Griggs A."/>
            <person name="Gujja S."/>
            <person name="Hansen M."/>
            <person name="Howarth C."/>
            <person name="Imamovic A."/>
            <person name="Ireland A."/>
            <person name="Larimer J."/>
            <person name="McCowan C."/>
            <person name="Murphy C."/>
            <person name="Pearson M."/>
            <person name="Poon T.W."/>
            <person name="Priest M."/>
            <person name="Roberts A."/>
            <person name="Saif S."/>
            <person name="Shea T."/>
            <person name="Sykes S."/>
            <person name="Wortman J."/>
            <person name="Nusbaum C."/>
            <person name="Birren B."/>
        </authorList>
    </citation>
    <scope>NUCLEOTIDE SEQUENCE [LARGE SCALE GENOMIC DNA]</scope>
    <source>
        <strain evidence="1 2">CIP 107465</strain>
    </source>
</reference>
<accession>V2V6Y0</accession>
<dbReference type="PATRIC" id="fig|1120928.5.peg.989"/>
<dbReference type="Proteomes" id="UP000017404">
    <property type="component" value="Unassembled WGS sequence"/>
</dbReference>
<gene>
    <name evidence="1" type="ORF">F990_00966</name>
</gene>
<dbReference type="AlphaFoldDB" id="V2V6Y0"/>
<proteinExistence type="predicted"/>
<keyword evidence="2" id="KW-1185">Reference proteome</keyword>
<dbReference type="OrthoDB" id="10019421at2"/>